<feature type="signal peptide" evidence="2">
    <location>
        <begin position="1"/>
        <end position="22"/>
    </location>
</feature>
<dbReference type="SUPFAM" id="SSF52172">
    <property type="entry name" value="CheY-like"/>
    <property type="match status" value="1"/>
</dbReference>
<evidence type="ECO:0000256" key="1">
    <source>
        <dbReference type="PROSITE-ProRule" id="PRU00169"/>
    </source>
</evidence>
<reference evidence="4 5" key="1">
    <citation type="submission" date="2020-08" db="EMBL/GenBank/DDBJ databases">
        <title>Bridging the membrane lipid divide: bacteria of the FCB group superphylum have the potential to synthesize archaeal ether lipids.</title>
        <authorList>
            <person name="Villanueva L."/>
            <person name="Von Meijenfeldt F.A.B."/>
            <person name="Westbye A.B."/>
            <person name="Yadav S."/>
            <person name="Hopmans E.C."/>
            <person name="Dutilh B.E."/>
            <person name="Sinninghe Damste J.S."/>
        </authorList>
    </citation>
    <scope>NUCLEOTIDE SEQUENCE [LARGE SCALE GENOMIC DNA]</scope>
    <source>
        <strain evidence="4">NIOZ-UU81</strain>
    </source>
</reference>
<organism evidence="4 5">
    <name type="scientific">Candidatus Desulfatifera sulfidica</name>
    <dbReference type="NCBI Taxonomy" id="2841691"/>
    <lineage>
        <taxon>Bacteria</taxon>
        <taxon>Pseudomonadati</taxon>
        <taxon>Thermodesulfobacteriota</taxon>
        <taxon>Desulfobulbia</taxon>
        <taxon>Desulfobulbales</taxon>
        <taxon>Desulfobulbaceae</taxon>
        <taxon>Candidatus Desulfatifera</taxon>
    </lineage>
</organism>
<evidence type="ECO:0000256" key="2">
    <source>
        <dbReference type="SAM" id="SignalP"/>
    </source>
</evidence>
<dbReference type="AlphaFoldDB" id="A0A8J6NBX0"/>
<dbReference type="InterPro" id="IPR001789">
    <property type="entry name" value="Sig_transdc_resp-reg_receiver"/>
</dbReference>
<protein>
    <recommendedName>
        <fullName evidence="3">Response regulatory domain-containing protein</fullName>
    </recommendedName>
</protein>
<comment type="caution">
    <text evidence="1">Lacks conserved residue(s) required for the propagation of feature annotation.</text>
</comment>
<sequence>MPIFYRLILSFSFLFCFTQAQASESLEKIVLPLPWYHQFQFAGYYAAVEQGYYKEVLSLRPDMPIIVCTGYSTTLSKEGAMEIGIKRYLNKPVEGEELVRNIRSVLDQEYTPVVPRVKS</sequence>
<evidence type="ECO:0000313" key="5">
    <source>
        <dbReference type="Proteomes" id="UP000599024"/>
    </source>
</evidence>
<dbReference type="EMBL" id="JACNLK010000077">
    <property type="protein sequence ID" value="MBC8209100.1"/>
    <property type="molecule type" value="Genomic_DNA"/>
</dbReference>
<dbReference type="PROSITE" id="PS50110">
    <property type="entry name" value="RESPONSE_REGULATORY"/>
    <property type="match status" value="1"/>
</dbReference>
<dbReference type="Gene3D" id="3.40.50.2300">
    <property type="match status" value="1"/>
</dbReference>
<feature type="domain" description="Response regulatory" evidence="3">
    <location>
        <begin position="1"/>
        <end position="106"/>
    </location>
</feature>
<dbReference type="InterPro" id="IPR011006">
    <property type="entry name" value="CheY-like_superfamily"/>
</dbReference>
<gene>
    <name evidence="4" type="ORF">H8E79_08045</name>
</gene>
<keyword evidence="2" id="KW-0732">Signal</keyword>
<accession>A0A8J6NBX0</accession>
<feature type="chain" id="PRO_5035190451" description="Response regulatory domain-containing protein" evidence="2">
    <location>
        <begin position="23"/>
        <end position="119"/>
    </location>
</feature>
<proteinExistence type="predicted"/>
<name>A0A8J6NBX0_9BACT</name>
<dbReference type="Gene3D" id="3.40.190.10">
    <property type="entry name" value="Periplasmic binding protein-like II"/>
    <property type="match status" value="1"/>
</dbReference>
<dbReference type="GO" id="GO:0000160">
    <property type="term" value="P:phosphorelay signal transduction system"/>
    <property type="evidence" value="ECO:0007669"/>
    <property type="project" value="InterPro"/>
</dbReference>
<evidence type="ECO:0000259" key="3">
    <source>
        <dbReference type="PROSITE" id="PS50110"/>
    </source>
</evidence>
<comment type="caution">
    <text evidence="4">The sequence shown here is derived from an EMBL/GenBank/DDBJ whole genome shotgun (WGS) entry which is preliminary data.</text>
</comment>
<evidence type="ECO:0000313" key="4">
    <source>
        <dbReference type="EMBL" id="MBC8209100.1"/>
    </source>
</evidence>
<dbReference type="Proteomes" id="UP000599024">
    <property type="component" value="Unassembled WGS sequence"/>
</dbReference>